<dbReference type="OrthoDB" id="3771655at2"/>
<keyword evidence="5" id="KW-1185">Reference proteome</keyword>
<feature type="signal peptide" evidence="3">
    <location>
        <begin position="1"/>
        <end position="20"/>
    </location>
</feature>
<feature type="chain" id="PRO_5038436263" evidence="3">
    <location>
        <begin position="21"/>
        <end position="899"/>
    </location>
</feature>
<dbReference type="PANTHER" id="PTHR38340">
    <property type="entry name" value="S-LAYER PROTEIN"/>
    <property type="match status" value="1"/>
</dbReference>
<dbReference type="InterPro" id="IPR011049">
    <property type="entry name" value="Serralysin-like_metalloprot_C"/>
</dbReference>
<dbReference type="EMBL" id="VFOS01000003">
    <property type="protein sequence ID" value="TQL58657.1"/>
    <property type="molecule type" value="Genomic_DNA"/>
</dbReference>
<keyword evidence="2" id="KW-0964">Secreted</keyword>
<dbReference type="InterPro" id="IPR018511">
    <property type="entry name" value="Hemolysin-typ_Ca-bd_CS"/>
</dbReference>
<dbReference type="SUPFAM" id="SSF51120">
    <property type="entry name" value="beta-Roll"/>
    <property type="match status" value="2"/>
</dbReference>
<dbReference type="PROSITE" id="PS00330">
    <property type="entry name" value="HEMOLYSIN_CALCIUM"/>
    <property type="match status" value="1"/>
</dbReference>
<comment type="caution">
    <text evidence="4">The sequence shown here is derived from an EMBL/GenBank/DDBJ whole genome shotgun (WGS) entry which is preliminary data.</text>
</comment>
<dbReference type="AlphaFoldDB" id="A0A542ZEC5"/>
<dbReference type="Pfam" id="PF00353">
    <property type="entry name" value="HemolysinCabind"/>
    <property type="match status" value="4"/>
</dbReference>
<dbReference type="PRINTS" id="PR00313">
    <property type="entry name" value="CABNDNGRPT"/>
</dbReference>
<dbReference type="GO" id="GO:0005509">
    <property type="term" value="F:calcium ion binding"/>
    <property type="evidence" value="ECO:0007669"/>
    <property type="project" value="InterPro"/>
</dbReference>
<organism evidence="4 5">
    <name type="scientific">Rarobacter faecitabidus</name>
    <dbReference type="NCBI Taxonomy" id="13243"/>
    <lineage>
        <taxon>Bacteria</taxon>
        <taxon>Bacillati</taxon>
        <taxon>Actinomycetota</taxon>
        <taxon>Actinomycetes</taxon>
        <taxon>Micrococcales</taxon>
        <taxon>Rarobacteraceae</taxon>
        <taxon>Rarobacter</taxon>
    </lineage>
</organism>
<protein>
    <submittedName>
        <fullName evidence="4">Hemolysin type calcium-binding protein</fullName>
    </submittedName>
</protein>
<evidence type="ECO:0000313" key="5">
    <source>
        <dbReference type="Proteomes" id="UP000315389"/>
    </source>
</evidence>
<evidence type="ECO:0000256" key="1">
    <source>
        <dbReference type="ARBA" id="ARBA00004613"/>
    </source>
</evidence>
<dbReference type="Gene3D" id="2.150.10.10">
    <property type="entry name" value="Serralysin-like metalloprotease, C-terminal"/>
    <property type="match status" value="1"/>
</dbReference>
<reference evidence="4 5" key="1">
    <citation type="submission" date="2019-06" db="EMBL/GenBank/DDBJ databases">
        <title>Sequencing the genomes of 1000 actinobacteria strains.</title>
        <authorList>
            <person name="Klenk H.-P."/>
        </authorList>
    </citation>
    <scope>NUCLEOTIDE SEQUENCE [LARGE SCALE GENOMIC DNA]</scope>
    <source>
        <strain evidence="4 5">DSM 4813</strain>
    </source>
</reference>
<name>A0A542ZEC5_RARFA</name>
<evidence type="ECO:0000256" key="3">
    <source>
        <dbReference type="SAM" id="SignalP"/>
    </source>
</evidence>
<accession>A0A542ZEC5</accession>
<evidence type="ECO:0000256" key="2">
    <source>
        <dbReference type="ARBA" id="ARBA00022525"/>
    </source>
</evidence>
<proteinExistence type="predicted"/>
<gene>
    <name evidence="4" type="ORF">FB461_2075</name>
</gene>
<comment type="subcellular location">
    <subcellularLocation>
        <location evidence="1">Secreted</location>
    </subcellularLocation>
</comment>
<keyword evidence="3" id="KW-0732">Signal</keyword>
<dbReference type="InterPro" id="IPR050557">
    <property type="entry name" value="RTX_toxin/Mannuronan_C5-epim"/>
</dbReference>
<dbReference type="Gene3D" id="2.160.20.160">
    <property type="match status" value="1"/>
</dbReference>
<sequence length="899" mass="91686">MNRWKSLLLAAVLIPSTLVAVTSATPAHADYDQSGWHASSVWNEGATNKIMVIDCASMIIGNMSGGTSYSSSGWTYTPPAPVLPTTGIIAGMGVEVDLDGAHPRVGESFYVHIWGRSVGTPCGAEGFIPIFVLPAGVSLDTTKAVVCFSDGQPLAAPTCPQPGAAGAKFQSAQAETGSANSYKILCGYNSGCLGEYAWPAAYGHGFEFGIPVKSSQTSNSAKVTGGAWVVDADHNGLLELNAPLNVFAGSGATSQPPADLPVVGGGTQPDPGTAYRVVYDMPSTQASPKYRFNPSLSTTYGIVSTAEVYTNHVPGAVVFARDTERAAIANISNSASVIDNCTAGVDQMVAGAIDNIGASYRSEFDWRAAGCGSNPAGLTGGTTYYWRYGYIPLPGGGSDIATAKVTWGEVQSFVAPMQGAMTCHGSAVTVSIALGQEPTDGDDVILGTPGPDAINGGLGNDTICAGGGNDVVMGGPGNDYILGGDGDDTLLPGTGNDSALGEAGTDTLSYSDIDVPIADTYPGVKYFENSSCAAMPGPISVCGAAGYDMVGGGSNGAYPERFVGTRFKDWIVLALPGSIAFGGDGDDFMTAGAQDVVIAPGLGNDTVNAFQPGGTVSYADQTGPVAVSLALTSAQNTISAGTDTISGFANLVGGSGNDTLTGSDAPNTIVGGSGRDSITAGDGDDIIDVHDGETDTVACGNGTDRVRADGVDIVTACEKLDFPALHQGAVTVTGTARLGGTLQVQPGTWDRGIKVSYQWLADGKPIAGANAGTFKPTISHVGHTVSVRLTASYAATNVGSVTSSGRKIAKGLLVKGKVKITGKAKPGKTLRAKVTGWGPAPLKVKYRWFAGGKPIKRATKAKLTLKSPQRGKRIAVKVTVTKAGYESVTSTSAKTKRVR</sequence>
<dbReference type="Proteomes" id="UP000315389">
    <property type="component" value="Unassembled WGS sequence"/>
</dbReference>
<dbReference type="GO" id="GO:0005576">
    <property type="term" value="C:extracellular region"/>
    <property type="evidence" value="ECO:0007669"/>
    <property type="project" value="UniProtKB-SubCell"/>
</dbReference>
<evidence type="ECO:0000313" key="4">
    <source>
        <dbReference type="EMBL" id="TQL58657.1"/>
    </source>
</evidence>
<dbReference type="InterPro" id="IPR001343">
    <property type="entry name" value="Hemolysn_Ca-bd"/>
</dbReference>
<dbReference type="RefSeq" id="WP_142121743.1">
    <property type="nucleotide sequence ID" value="NZ_BAAASV010000002.1"/>
</dbReference>
<dbReference type="Gene3D" id="2.60.40.2700">
    <property type="match status" value="2"/>
</dbReference>
<dbReference type="PANTHER" id="PTHR38340:SF1">
    <property type="entry name" value="S-LAYER PROTEIN"/>
    <property type="match status" value="1"/>
</dbReference>